<dbReference type="GO" id="GO:0016787">
    <property type="term" value="F:hydrolase activity"/>
    <property type="evidence" value="ECO:0007669"/>
    <property type="project" value="UniProtKB-KW"/>
</dbReference>
<dbReference type="EMBL" id="LGUT01001224">
    <property type="protein sequence ID" value="KOG89384.1"/>
    <property type="molecule type" value="Genomic_DNA"/>
</dbReference>
<protein>
    <submittedName>
        <fullName evidence="2">Alpha/beta hydrolase</fullName>
    </submittedName>
</protein>
<sequence>MDAMGRALATAEAELYDSGPALPPRYAAVVRAQQNLSPRTLEHDEQARDWLDLFEMVVQDGPGTRVQMDIAPPADRLRAYRRITVPCHVIAFTDDLITPAKLGREVADAIPDATYDEIAACGHYGYLEDPAAVNKAIVEFFRGPARG</sequence>
<keyword evidence="3" id="KW-1185">Reference proteome</keyword>
<comment type="caution">
    <text evidence="2">The sequence shown here is derived from an EMBL/GenBank/DDBJ whole genome shotgun (WGS) entry which is preliminary data.</text>
</comment>
<feature type="domain" description="AB hydrolase-1" evidence="1">
    <location>
        <begin position="25"/>
        <end position="135"/>
    </location>
</feature>
<dbReference type="InterPro" id="IPR029058">
    <property type="entry name" value="AB_hydrolase_fold"/>
</dbReference>
<dbReference type="Pfam" id="PF12697">
    <property type="entry name" value="Abhydrolase_6"/>
    <property type="match status" value="1"/>
</dbReference>
<evidence type="ECO:0000313" key="3">
    <source>
        <dbReference type="Proteomes" id="UP000037020"/>
    </source>
</evidence>
<accession>A0ABR5J7K0</accession>
<reference evidence="2 3" key="1">
    <citation type="submission" date="2015-07" db="EMBL/GenBank/DDBJ databases">
        <authorList>
            <person name="Ju K.-S."/>
            <person name="Doroghazi J.R."/>
            <person name="Metcalf W.W."/>
        </authorList>
    </citation>
    <scope>NUCLEOTIDE SEQUENCE [LARGE SCALE GENOMIC DNA]</scope>
    <source>
        <strain evidence="2 3">NRRL B-3589</strain>
    </source>
</reference>
<keyword evidence="2" id="KW-0378">Hydrolase</keyword>
<dbReference type="Proteomes" id="UP000037020">
    <property type="component" value="Unassembled WGS sequence"/>
</dbReference>
<evidence type="ECO:0000313" key="2">
    <source>
        <dbReference type="EMBL" id="KOG89384.1"/>
    </source>
</evidence>
<evidence type="ECO:0000259" key="1">
    <source>
        <dbReference type="Pfam" id="PF12697"/>
    </source>
</evidence>
<proteinExistence type="predicted"/>
<gene>
    <name evidence="2" type="ORF">ADK38_14560</name>
</gene>
<name>A0ABR5J7K0_9ACTN</name>
<dbReference type="SUPFAM" id="SSF53474">
    <property type="entry name" value="alpha/beta-Hydrolases"/>
    <property type="match status" value="1"/>
</dbReference>
<feature type="non-terminal residue" evidence="2">
    <location>
        <position position="1"/>
    </location>
</feature>
<dbReference type="Gene3D" id="3.40.50.1820">
    <property type="entry name" value="alpha/beta hydrolase"/>
    <property type="match status" value="1"/>
</dbReference>
<organism evidence="2 3">
    <name type="scientific">Streptomyces varsoviensis</name>
    <dbReference type="NCBI Taxonomy" id="67373"/>
    <lineage>
        <taxon>Bacteria</taxon>
        <taxon>Bacillati</taxon>
        <taxon>Actinomycetota</taxon>
        <taxon>Actinomycetes</taxon>
        <taxon>Kitasatosporales</taxon>
        <taxon>Streptomycetaceae</taxon>
        <taxon>Streptomyces</taxon>
    </lineage>
</organism>
<dbReference type="InterPro" id="IPR000073">
    <property type="entry name" value="AB_hydrolase_1"/>
</dbReference>